<keyword evidence="2" id="KW-1185">Reference proteome</keyword>
<dbReference type="STRING" id="4072.A0A2G2Z1W6"/>
<evidence type="ECO:0000313" key="1">
    <source>
        <dbReference type="EMBL" id="PHT75934.1"/>
    </source>
</evidence>
<reference evidence="1 2" key="2">
    <citation type="journal article" date="2017" name="Genome Biol.">
        <title>New reference genome sequences of hot pepper reveal the massive evolution of plant disease-resistance genes by retroduplication.</title>
        <authorList>
            <person name="Kim S."/>
            <person name="Park J."/>
            <person name="Yeom S.I."/>
            <person name="Kim Y.M."/>
            <person name="Seo E."/>
            <person name="Kim K.T."/>
            <person name="Kim M.S."/>
            <person name="Lee J.M."/>
            <person name="Cheong K."/>
            <person name="Shin H.S."/>
            <person name="Kim S.B."/>
            <person name="Han K."/>
            <person name="Lee J."/>
            <person name="Park M."/>
            <person name="Lee H.A."/>
            <person name="Lee H.Y."/>
            <person name="Lee Y."/>
            <person name="Oh S."/>
            <person name="Lee J.H."/>
            <person name="Choi E."/>
            <person name="Choi E."/>
            <person name="Lee S.E."/>
            <person name="Jeon J."/>
            <person name="Kim H."/>
            <person name="Choi G."/>
            <person name="Song H."/>
            <person name="Lee J."/>
            <person name="Lee S.C."/>
            <person name="Kwon J.K."/>
            <person name="Lee H.Y."/>
            <person name="Koo N."/>
            <person name="Hong Y."/>
            <person name="Kim R.W."/>
            <person name="Kang W.H."/>
            <person name="Huh J.H."/>
            <person name="Kang B.C."/>
            <person name="Yang T.J."/>
            <person name="Lee Y.H."/>
            <person name="Bennetzen J.L."/>
            <person name="Choi D."/>
        </authorList>
    </citation>
    <scope>NUCLEOTIDE SEQUENCE [LARGE SCALE GENOMIC DNA]</scope>
    <source>
        <strain evidence="2">cv. CM334</strain>
    </source>
</reference>
<dbReference type="Gramene" id="PHT75934">
    <property type="protein sequence ID" value="PHT75934"/>
    <property type="gene ID" value="T459_19456"/>
</dbReference>
<dbReference type="OMA" id="NAGLPCH"/>
<dbReference type="InterPro" id="IPR040229">
    <property type="entry name" value="At3g27390-like"/>
</dbReference>
<organism evidence="1 2">
    <name type="scientific">Capsicum annuum</name>
    <name type="common">Capsicum pepper</name>
    <dbReference type="NCBI Taxonomy" id="4072"/>
    <lineage>
        <taxon>Eukaryota</taxon>
        <taxon>Viridiplantae</taxon>
        <taxon>Streptophyta</taxon>
        <taxon>Embryophyta</taxon>
        <taxon>Tracheophyta</taxon>
        <taxon>Spermatophyta</taxon>
        <taxon>Magnoliopsida</taxon>
        <taxon>eudicotyledons</taxon>
        <taxon>Gunneridae</taxon>
        <taxon>Pentapetalae</taxon>
        <taxon>asterids</taxon>
        <taxon>lamiids</taxon>
        <taxon>Solanales</taxon>
        <taxon>Solanaceae</taxon>
        <taxon>Solanoideae</taxon>
        <taxon>Capsiceae</taxon>
        <taxon>Capsicum</taxon>
    </lineage>
</organism>
<name>A0A2G2Z1W6_CAPAN</name>
<reference evidence="1 2" key="1">
    <citation type="journal article" date="2014" name="Nat. Genet.">
        <title>Genome sequence of the hot pepper provides insights into the evolution of pungency in Capsicum species.</title>
        <authorList>
            <person name="Kim S."/>
            <person name="Park M."/>
            <person name="Yeom S.I."/>
            <person name="Kim Y.M."/>
            <person name="Lee J.M."/>
            <person name="Lee H.A."/>
            <person name="Seo E."/>
            <person name="Choi J."/>
            <person name="Cheong K."/>
            <person name="Kim K.T."/>
            <person name="Jung K."/>
            <person name="Lee G.W."/>
            <person name="Oh S.K."/>
            <person name="Bae C."/>
            <person name="Kim S.B."/>
            <person name="Lee H.Y."/>
            <person name="Kim S.Y."/>
            <person name="Kim M.S."/>
            <person name="Kang B.C."/>
            <person name="Jo Y.D."/>
            <person name="Yang H.B."/>
            <person name="Jeong H.J."/>
            <person name="Kang W.H."/>
            <person name="Kwon J.K."/>
            <person name="Shin C."/>
            <person name="Lim J.Y."/>
            <person name="Park J.H."/>
            <person name="Huh J.H."/>
            <person name="Kim J.S."/>
            <person name="Kim B.D."/>
            <person name="Cohen O."/>
            <person name="Paran I."/>
            <person name="Suh M.C."/>
            <person name="Lee S.B."/>
            <person name="Kim Y.K."/>
            <person name="Shin Y."/>
            <person name="Noh S.J."/>
            <person name="Park J."/>
            <person name="Seo Y.S."/>
            <person name="Kwon S.Y."/>
            <person name="Kim H.A."/>
            <person name="Park J.M."/>
            <person name="Kim H.J."/>
            <person name="Choi S.B."/>
            <person name="Bosland P.W."/>
            <person name="Reeves G."/>
            <person name="Jo S.H."/>
            <person name="Lee B.W."/>
            <person name="Cho H.T."/>
            <person name="Choi H.S."/>
            <person name="Lee M.S."/>
            <person name="Yu Y."/>
            <person name="Do Choi Y."/>
            <person name="Park B.S."/>
            <person name="van Deynze A."/>
            <person name="Ashrafi H."/>
            <person name="Hill T."/>
            <person name="Kim W.T."/>
            <person name="Pai H.S."/>
            <person name="Ahn H.K."/>
            <person name="Yeam I."/>
            <person name="Giovannoni J.J."/>
            <person name="Rose J.K."/>
            <person name="Sorensen I."/>
            <person name="Lee S.J."/>
            <person name="Kim R.W."/>
            <person name="Choi I.Y."/>
            <person name="Choi B.S."/>
            <person name="Lim J.S."/>
            <person name="Lee Y.H."/>
            <person name="Choi D."/>
        </authorList>
    </citation>
    <scope>NUCLEOTIDE SEQUENCE [LARGE SCALE GENOMIC DNA]</scope>
    <source>
        <strain evidence="2">cv. CM334</strain>
    </source>
</reference>
<dbReference type="PANTHER" id="PTHR31133">
    <property type="entry name" value="MEMBRANE PROTEIN"/>
    <property type="match status" value="1"/>
</dbReference>
<dbReference type="PANTHER" id="PTHR31133:SF12">
    <property type="entry name" value="MEMBRANE PROTEIN"/>
    <property type="match status" value="1"/>
</dbReference>
<evidence type="ECO:0000313" key="2">
    <source>
        <dbReference type="Proteomes" id="UP000222542"/>
    </source>
</evidence>
<dbReference type="Proteomes" id="UP000222542">
    <property type="component" value="Unassembled WGS sequence"/>
</dbReference>
<accession>A0A2G2Z1W6</accession>
<gene>
    <name evidence="1" type="ORF">T459_19456</name>
</gene>
<comment type="caution">
    <text evidence="1">The sequence shown here is derived from an EMBL/GenBank/DDBJ whole genome shotgun (WGS) entry which is preliminary data.</text>
</comment>
<dbReference type="AlphaFoldDB" id="A0A2G2Z1W6"/>
<dbReference type="EMBL" id="AYRZ02000007">
    <property type="protein sequence ID" value="PHT75934.1"/>
    <property type="molecule type" value="Genomic_DNA"/>
</dbReference>
<proteinExistence type="predicted"/>
<protein>
    <submittedName>
        <fullName evidence="1">Uncharacterized protein</fullName>
    </submittedName>
</protein>
<sequence length="97" mass="11346">MMKAYEIRDKELLDVKVITSSDLDDWLTAKQGLDVEVINAGLPCHTFLQIIFYSIKVGPNGIFLLEDLEITHLNRSQDRLLDWFFNHSWYSRSKLES</sequence>